<dbReference type="InterPro" id="IPR052387">
    <property type="entry name" value="Fibrocystin"/>
</dbReference>
<dbReference type="PANTHER" id="PTHR46769:SF2">
    <property type="entry name" value="FIBROCYSTIN-L ISOFORM 2 PRECURSOR-RELATED"/>
    <property type="match status" value="1"/>
</dbReference>
<keyword evidence="3" id="KW-1185">Reference proteome</keyword>
<proteinExistence type="predicted"/>
<dbReference type="EMBL" id="MRZV01001796">
    <property type="protein sequence ID" value="PIK35876.1"/>
    <property type="molecule type" value="Genomic_DNA"/>
</dbReference>
<protein>
    <submittedName>
        <fullName evidence="2">Putative fibrocystin-L</fullName>
    </submittedName>
</protein>
<organism evidence="2 3">
    <name type="scientific">Stichopus japonicus</name>
    <name type="common">Sea cucumber</name>
    <dbReference type="NCBI Taxonomy" id="307972"/>
    <lineage>
        <taxon>Eukaryota</taxon>
        <taxon>Metazoa</taxon>
        <taxon>Echinodermata</taxon>
        <taxon>Eleutherozoa</taxon>
        <taxon>Echinozoa</taxon>
        <taxon>Holothuroidea</taxon>
        <taxon>Aspidochirotacea</taxon>
        <taxon>Aspidochirotida</taxon>
        <taxon>Stichopodidae</taxon>
        <taxon>Apostichopus</taxon>
    </lineage>
</organism>
<evidence type="ECO:0000313" key="2">
    <source>
        <dbReference type="EMBL" id="PIK35876.1"/>
    </source>
</evidence>
<dbReference type="Proteomes" id="UP000230750">
    <property type="component" value="Unassembled WGS sequence"/>
</dbReference>
<dbReference type="STRING" id="307972.A0A2G8JJE8"/>
<name>A0A2G8JJE8_STIJA</name>
<sequence length="508" mass="55984">DRSVWDLDQGELCDDSGTAWYGNEAHSTLHGVHIFGANQPGCSKVSNFFLWNSFDYAIYAQISSSLLVTGSKLVDNSAGVLALVTGPAALSHKTSEKFVEVRDSLMVGTSPSYDCQAASPEAAPFTSKHRAPKTGGISTVGFYFSVFMSGSNGAPFKPFHKVMSYPAISGISKLSGVTFADYGNACGSKHVPFIPNSASGDASHPIEVDSLRFVDVPEENYLFLPRPNLGLVNPSDCVDMDCDGMKKAMIRDLDGIYRGSGDCVWMSSWQAYKCNNLDHRMMIVESMDADTETRRVSPVALLSDGYVDLINGPQDHGWCHGYTCQERISTFYTIVDTGRFYDLHFTGTNPQHLRYYMLNAEDSQSLVVSTYYSNPQRLDVYVDGIYILPTNGVIEDGVFTWKAPEAGETNADYYPSLSSNVLGENYFDRDLHQLFILIRGEAIVEVVTTPVIMTTFGVPAVEVDNFFEENIVQNLANLLNIPPPRYVLWRSSAKTVSGAGDGLREKWK</sequence>
<evidence type="ECO:0000313" key="3">
    <source>
        <dbReference type="Proteomes" id="UP000230750"/>
    </source>
</evidence>
<dbReference type="OrthoDB" id="120976at2759"/>
<accession>A0A2G8JJE8</accession>
<dbReference type="PANTHER" id="PTHR46769">
    <property type="entry name" value="POLYCYSTIC KIDNEY AND HEPATIC DISEASE 1 (AUTOSOMAL RECESSIVE)-LIKE 1"/>
    <property type="match status" value="1"/>
</dbReference>
<evidence type="ECO:0000256" key="1">
    <source>
        <dbReference type="ARBA" id="ARBA00022729"/>
    </source>
</evidence>
<dbReference type="AlphaFoldDB" id="A0A2G8JJE8"/>
<gene>
    <name evidence="2" type="ORF">BSL78_27303</name>
</gene>
<keyword evidence="1" id="KW-0732">Signal</keyword>
<comment type="caution">
    <text evidence="2">The sequence shown here is derived from an EMBL/GenBank/DDBJ whole genome shotgun (WGS) entry which is preliminary data.</text>
</comment>
<reference evidence="2 3" key="1">
    <citation type="journal article" date="2017" name="PLoS Biol.">
        <title>The sea cucumber genome provides insights into morphological evolution and visceral regeneration.</title>
        <authorList>
            <person name="Zhang X."/>
            <person name="Sun L."/>
            <person name="Yuan J."/>
            <person name="Sun Y."/>
            <person name="Gao Y."/>
            <person name="Zhang L."/>
            <person name="Li S."/>
            <person name="Dai H."/>
            <person name="Hamel J.F."/>
            <person name="Liu C."/>
            <person name="Yu Y."/>
            <person name="Liu S."/>
            <person name="Lin W."/>
            <person name="Guo K."/>
            <person name="Jin S."/>
            <person name="Xu P."/>
            <person name="Storey K.B."/>
            <person name="Huan P."/>
            <person name="Zhang T."/>
            <person name="Zhou Y."/>
            <person name="Zhang J."/>
            <person name="Lin C."/>
            <person name="Li X."/>
            <person name="Xing L."/>
            <person name="Huo D."/>
            <person name="Sun M."/>
            <person name="Wang L."/>
            <person name="Mercier A."/>
            <person name="Li F."/>
            <person name="Yang H."/>
            <person name="Xiang J."/>
        </authorList>
    </citation>
    <scope>NUCLEOTIDE SEQUENCE [LARGE SCALE GENOMIC DNA]</scope>
    <source>
        <strain evidence="2">Shaxun</strain>
        <tissue evidence="2">Muscle</tissue>
    </source>
</reference>
<feature type="non-terminal residue" evidence="2">
    <location>
        <position position="1"/>
    </location>
</feature>